<evidence type="ECO:0008006" key="3">
    <source>
        <dbReference type="Google" id="ProtNLM"/>
    </source>
</evidence>
<reference evidence="1" key="1">
    <citation type="journal article" date="2021" name="PeerJ">
        <title>Extensive microbial diversity within the chicken gut microbiome revealed by metagenomics and culture.</title>
        <authorList>
            <person name="Gilroy R."/>
            <person name="Ravi A."/>
            <person name="Getino M."/>
            <person name="Pursley I."/>
            <person name="Horton D.L."/>
            <person name="Alikhan N.F."/>
            <person name="Baker D."/>
            <person name="Gharbi K."/>
            <person name="Hall N."/>
            <person name="Watson M."/>
            <person name="Adriaenssens E.M."/>
            <person name="Foster-Nyarko E."/>
            <person name="Jarju S."/>
            <person name="Secka A."/>
            <person name="Antonio M."/>
            <person name="Oren A."/>
            <person name="Chaudhuri R.R."/>
            <person name="La Ragione R."/>
            <person name="Hildebrand F."/>
            <person name="Pallen M.J."/>
        </authorList>
    </citation>
    <scope>NUCLEOTIDE SEQUENCE</scope>
    <source>
        <strain evidence="1">CHK193-4272</strain>
    </source>
</reference>
<protein>
    <recommendedName>
        <fullName evidence="3">Glutaredoxin</fullName>
    </recommendedName>
</protein>
<dbReference type="Gene3D" id="3.40.30.10">
    <property type="entry name" value="Glutaredoxin"/>
    <property type="match status" value="1"/>
</dbReference>
<evidence type="ECO:0000313" key="1">
    <source>
        <dbReference type="EMBL" id="HIV61542.1"/>
    </source>
</evidence>
<gene>
    <name evidence="1" type="ORF">H9746_01635</name>
</gene>
<organism evidence="1 2">
    <name type="scientific">Candidatus Butyricicoccus avistercoris</name>
    <dbReference type="NCBI Taxonomy" id="2838518"/>
    <lineage>
        <taxon>Bacteria</taxon>
        <taxon>Bacillati</taxon>
        <taxon>Bacillota</taxon>
        <taxon>Clostridia</taxon>
        <taxon>Eubacteriales</taxon>
        <taxon>Butyricicoccaceae</taxon>
        <taxon>Butyricicoccus</taxon>
    </lineage>
</organism>
<comment type="caution">
    <text evidence="1">The sequence shown here is derived from an EMBL/GenBank/DDBJ whole genome shotgun (WGS) entry which is preliminary data.</text>
</comment>
<accession>A0A9D1TGZ3</accession>
<name>A0A9D1TGZ3_9FIRM</name>
<dbReference type="EMBL" id="DXIE01000014">
    <property type="protein sequence ID" value="HIV61542.1"/>
    <property type="molecule type" value="Genomic_DNA"/>
</dbReference>
<sequence length="98" mass="11511">MKVYGSNICIDCRNFNHINKERGLNLEFIDITENTTNMREFLKIRDTAKEFEHVRSNHGIGIPVFVLDDKITLDINEAFSWINQPPVDDSEIIEWRES</sequence>
<evidence type="ECO:0000313" key="2">
    <source>
        <dbReference type="Proteomes" id="UP000886808"/>
    </source>
</evidence>
<reference evidence="1" key="2">
    <citation type="submission" date="2021-04" db="EMBL/GenBank/DDBJ databases">
        <authorList>
            <person name="Gilroy R."/>
        </authorList>
    </citation>
    <scope>NUCLEOTIDE SEQUENCE</scope>
    <source>
        <strain evidence="1">CHK193-4272</strain>
    </source>
</reference>
<dbReference type="AlphaFoldDB" id="A0A9D1TGZ3"/>
<proteinExistence type="predicted"/>
<dbReference type="Proteomes" id="UP000886808">
    <property type="component" value="Unassembled WGS sequence"/>
</dbReference>